<keyword evidence="6" id="KW-1185">Reference proteome</keyword>
<keyword evidence="2" id="KW-0479">Metal-binding</keyword>
<proteinExistence type="inferred from homology"/>
<dbReference type="EMBL" id="FMSP01000001">
    <property type="protein sequence ID" value="SCV67338.1"/>
    <property type="molecule type" value="Genomic_DNA"/>
</dbReference>
<dbReference type="OrthoDB" id="1621678at2759"/>
<dbReference type="SUPFAM" id="SSF51621">
    <property type="entry name" value="Phosphoenolpyruvate/pyruvate domain"/>
    <property type="match status" value="1"/>
</dbReference>
<dbReference type="InterPro" id="IPR005000">
    <property type="entry name" value="Aldolase/citrate-lyase_domain"/>
</dbReference>
<organism evidence="5 6">
    <name type="scientific">Microbotryum intermedium</name>
    <dbReference type="NCBI Taxonomy" id="269621"/>
    <lineage>
        <taxon>Eukaryota</taxon>
        <taxon>Fungi</taxon>
        <taxon>Dikarya</taxon>
        <taxon>Basidiomycota</taxon>
        <taxon>Pucciniomycotina</taxon>
        <taxon>Microbotryomycetes</taxon>
        <taxon>Microbotryales</taxon>
        <taxon>Microbotryaceae</taxon>
        <taxon>Microbotryum</taxon>
    </lineage>
</organism>
<dbReference type="GO" id="GO:0046872">
    <property type="term" value="F:metal ion binding"/>
    <property type="evidence" value="ECO:0007669"/>
    <property type="project" value="UniProtKB-KW"/>
</dbReference>
<protein>
    <submittedName>
        <fullName evidence="5">BQ2448_5984 protein</fullName>
    </submittedName>
</protein>
<feature type="domain" description="HpcH/HpaI aldolase/citrate lyase" evidence="4">
    <location>
        <begin position="74"/>
        <end position="281"/>
    </location>
</feature>
<dbReference type="Proteomes" id="UP000198372">
    <property type="component" value="Unassembled WGS sequence"/>
</dbReference>
<dbReference type="STRING" id="269621.A0A238F837"/>
<evidence type="ECO:0000313" key="5">
    <source>
        <dbReference type="EMBL" id="SCV67338.1"/>
    </source>
</evidence>
<reference evidence="6" key="1">
    <citation type="submission" date="2016-09" db="EMBL/GenBank/DDBJ databases">
        <authorList>
            <person name="Jeantristanb JTB J.-T."/>
            <person name="Ricardo R."/>
        </authorList>
    </citation>
    <scope>NUCLEOTIDE SEQUENCE [LARGE SCALE GENOMIC DNA]</scope>
</reference>
<gene>
    <name evidence="5" type="ORF">BQ2448_5984</name>
</gene>
<dbReference type="InterPro" id="IPR050251">
    <property type="entry name" value="HpcH-HpaI_aldolase"/>
</dbReference>
<dbReference type="AlphaFoldDB" id="A0A238F837"/>
<accession>A0A238F837</accession>
<dbReference type="GO" id="GO:0005737">
    <property type="term" value="C:cytoplasm"/>
    <property type="evidence" value="ECO:0007669"/>
    <property type="project" value="TreeGrafter"/>
</dbReference>
<evidence type="ECO:0000256" key="3">
    <source>
        <dbReference type="ARBA" id="ARBA00023239"/>
    </source>
</evidence>
<dbReference type="InterPro" id="IPR015813">
    <property type="entry name" value="Pyrv/PenolPyrv_kinase-like_dom"/>
</dbReference>
<evidence type="ECO:0000259" key="4">
    <source>
        <dbReference type="Pfam" id="PF03328"/>
    </source>
</evidence>
<dbReference type="Pfam" id="PF03328">
    <property type="entry name" value="HpcH_HpaI"/>
    <property type="match status" value="1"/>
</dbReference>
<dbReference type="PANTHER" id="PTHR30502:SF0">
    <property type="entry name" value="PHOSPHOENOLPYRUVATE CARBOXYLASE FAMILY PROTEIN"/>
    <property type="match status" value="1"/>
</dbReference>
<dbReference type="GO" id="GO:0016832">
    <property type="term" value="F:aldehyde-lyase activity"/>
    <property type="evidence" value="ECO:0007669"/>
    <property type="project" value="TreeGrafter"/>
</dbReference>
<evidence type="ECO:0000256" key="1">
    <source>
        <dbReference type="ARBA" id="ARBA00005568"/>
    </source>
</evidence>
<evidence type="ECO:0000313" key="6">
    <source>
        <dbReference type="Proteomes" id="UP000198372"/>
    </source>
</evidence>
<evidence type="ECO:0000256" key="2">
    <source>
        <dbReference type="ARBA" id="ARBA00022723"/>
    </source>
</evidence>
<comment type="similarity">
    <text evidence="1">Belongs to the HpcH/HpaI aldolase family.</text>
</comment>
<dbReference type="PANTHER" id="PTHR30502">
    <property type="entry name" value="2-KETO-3-DEOXY-L-RHAMNONATE ALDOLASE"/>
    <property type="match status" value="1"/>
</dbReference>
<dbReference type="InterPro" id="IPR040442">
    <property type="entry name" value="Pyrv_kinase-like_dom_sf"/>
</dbReference>
<name>A0A238F837_9BASI</name>
<dbReference type="Gene3D" id="3.20.20.60">
    <property type="entry name" value="Phosphoenolpyruvate-binding domains"/>
    <property type="match status" value="1"/>
</dbReference>
<keyword evidence="3" id="KW-0456">Lyase</keyword>
<sequence>MSYAVASANLVRAKTSTGLFGIHHIMAVRSKGLESGGETTLFGWIMMPGHNITRMTASMGYDTNLFFNPFYLQWVMIDCEHGNFSDATMHESIAIVAAQPGCSPWVRIPDAQNWMVKRALDAGAHGLLVPFMNSAEEARKFVSYTKFPVPKADGGGGGSRGIGSPFSPYLFNQTMGEYFRSANRDIFVAVQIESREGVDNCEDIAAVEGVDAVVIGPNDLASQLGYVATDHESIPEVQEAIERVLQACKKANKYCGMFCTSPEDVRRHFDQGFDFMNLGGDWVALGEWNANARRALKDLL</sequence>